<dbReference type="Proteomes" id="UP000187203">
    <property type="component" value="Unassembled WGS sequence"/>
</dbReference>
<evidence type="ECO:0000313" key="3">
    <source>
        <dbReference type="Proteomes" id="UP000187203"/>
    </source>
</evidence>
<dbReference type="PROSITE" id="PS50181">
    <property type="entry name" value="FBOX"/>
    <property type="match status" value="1"/>
</dbReference>
<dbReference type="InterPro" id="IPR006527">
    <property type="entry name" value="F-box-assoc_dom_typ1"/>
</dbReference>
<keyword evidence="3" id="KW-1185">Reference proteome</keyword>
<dbReference type="Pfam" id="PF00646">
    <property type="entry name" value="F-box"/>
    <property type="match status" value="1"/>
</dbReference>
<evidence type="ECO:0000313" key="2">
    <source>
        <dbReference type="EMBL" id="OMO97478.1"/>
    </source>
</evidence>
<protein>
    <recommendedName>
        <fullName evidence="1">F-box domain-containing protein</fullName>
    </recommendedName>
</protein>
<dbReference type="CDD" id="cd22157">
    <property type="entry name" value="F-box_AtFBW1-like"/>
    <property type="match status" value="1"/>
</dbReference>
<dbReference type="NCBIfam" id="TIGR01640">
    <property type="entry name" value="F_box_assoc_1"/>
    <property type="match status" value="1"/>
</dbReference>
<dbReference type="InterPro" id="IPR050796">
    <property type="entry name" value="SCF_F-box_component"/>
</dbReference>
<evidence type="ECO:0000259" key="1">
    <source>
        <dbReference type="PROSITE" id="PS50181"/>
    </source>
</evidence>
<dbReference type="EMBL" id="AWUE01015440">
    <property type="protein sequence ID" value="OMO97478.1"/>
    <property type="molecule type" value="Genomic_DNA"/>
</dbReference>
<dbReference type="InterPro" id="IPR017451">
    <property type="entry name" value="F-box-assoc_interact_dom"/>
</dbReference>
<dbReference type="PANTHER" id="PTHR31672">
    <property type="entry name" value="BNACNNG10540D PROTEIN"/>
    <property type="match status" value="1"/>
</dbReference>
<organism evidence="2 3">
    <name type="scientific">Corchorus olitorius</name>
    <dbReference type="NCBI Taxonomy" id="93759"/>
    <lineage>
        <taxon>Eukaryota</taxon>
        <taxon>Viridiplantae</taxon>
        <taxon>Streptophyta</taxon>
        <taxon>Embryophyta</taxon>
        <taxon>Tracheophyta</taxon>
        <taxon>Spermatophyta</taxon>
        <taxon>Magnoliopsida</taxon>
        <taxon>eudicotyledons</taxon>
        <taxon>Gunneridae</taxon>
        <taxon>Pentapetalae</taxon>
        <taxon>rosids</taxon>
        <taxon>malvids</taxon>
        <taxon>Malvales</taxon>
        <taxon>Malvaceae</taxon>
        <taxon>Grewioideae</taxon>
        <taxon>Apeibeae</taxon>
        <taxon>Corchorus</taxon>
    </lineage>
</organism>
<proteinExistence type="predicted"/>
<feature type="domain" description="F-box" evidence="1">
    <location>
        <begin position="31"/>
        <end position="77"/>
    </location>
</feature>
<accession>A0A1R3JRJ1</accession>
<dbReference type="STRING" id="93759.A0A1R3JRJ1"/>
<dbReference type="Gene3D" id="1.20.1280.50">
    <property type="match status" value="1"/>
</dbReference>
<name>A0A1R3JRJ1_9ROSI</name>
<dbReference type="InterPro" id="IPR001810">
    <property type="entry name" value="F-box_dom"/>
</dbReference>
<comment type="caution">
    <text evidence="2">The sequence shown here is derived from an EMBL/GenBank/DDBJ whole genome shotgun (WGS) entry which is preliminary data.</text>
</comment>
<gene>
    <name evidence="2" type="ORF">COLO4_14580</name>
</gene>
<dbReference type="PANTHER" id="PTHR31672:SF13">
    <property type="entry name" value="F-BOX PROTEIN CPR30-LIKE"/>
    <property type="match status" value="1"/>
</dbReference>
<dbReference type="OrthoDB" id="591557at2759"/>
<reference evidence="3" key="1">
    <citation type="submission" date="2013-09" db="EMBL/GenBank/DDBJ databases">
        <title>Corchorus olitorius genome sequencing.</title>
        <authorList>
            <person name="Alam M."/>
            <person name="Haque M.S."/>
            <person name="Islam M.S."/>
            <person name="Emdad E.M."/>
            <person name="Islam M.M."/>
            <person name="Ahmed B."/>
            <person name="Halim A."/>
            <person name="Hossen Q.M.M."/>
            <person name="Hossain M.Z."/>
            <person name="Ahmed R."/>
            <person name="Khan M.M."/>
            <person name="Islam R."/>
            <person name="Rashid M.M."/>
            <person name="Khan S.A."/>
            <person name="Rahman M.S."/>
            <person name="Alam M."/>
            <person name="Yahiya A.S."/>
            <person name="Khan M.S."/>
            <person name="Azam M.S."/>
            <person name="Haque T."/>
            <person name="Lashkar M.Z.H."/>
            <person name="Akhand A.I."/>
            <person name="Morshed G."/>
            <person name="Roy S."/>
            <person name="Uddin K.S."/>
            <person name="Rabeya T."/>
            <person name="Hossain A.S."/>
            <person name="Chowdhury A."/>
            <person name="Snigdha A.R."/>
            <person name="Mortoza M.S."/>
            <person name="Matin S.A."/>
            <person name="Hoque S.M.E."/>
            <person name="Islam M.K."/>
            <person name="Roy D.K."/>
            <person name="Haider R."/>
            <person name="Moosa M.M."/>
            <person name="Elias S.M."/>
            <person name="Hasan A.M."/>
            <person name="Jahan S."/>
            <person name="Shafiuddin M."/>
            <person name="Mahmood N."/>
            <person name="Shommy N.S."/>
        </authorList>
    </citation>
    <scope>NUCLEOTIDE SEQUENCE [LARGE SCALE GENOMIC DNA]</scope>
    <source>
        <strain evidence="3">cv. O-4</strain>
    </source>
</reference>
<dbReference type="AlphaFoldDB" id="A0A1R3JRJ1"/>
<dbReference type="Pfam" id="PF07734">
    <property type="entry name" value="FBA_1"/>
    <property type="match status" value="1"/>
</dbReference>
<dbReference type="SMART" id="SM00256">
    <property type="entry name" value="FBOX"/>
    <property type="match status" value="1"/>
</dbReference>
<sequence length="395" mass="45598">MAHRNMILTRKRASETNLIQSEKGKLARESADNINNLPEDLIMEIFARFPMKYLARFRCVCKHWHSSLTNPEFTTNHAIRVQENPNAQKVVCFCFKSSLYRVNLDKRIMFDVNNPSANNKEIALPIDTRLPHTILGSCNGLIFVSYGRQKFYLLNPLTGESRHVFNFILGGIKPEIKFAFGYDSSTKDYKIIRFRLYEPYRLWVFSLKKNSWRKPKSEDTPKQVIPDDLITRQAVQVGGFLHWQVASPNPDSILTFDLAQEKFGELINIPRDPNEEARVIGVSVLDGCLCITRKSTDYAQVCSIWAMKEYGVAESWTKLISLKALRPDTTYVFDSQLFPMCYIKKGRVLLLQNFCKIILYDLEMESFRELRMPGARGCLEVMMTSYVESLVSPKL</sequence>
<dbReference type="InterPro" id="IPR036047">
    <property type="entry name" value="F-box-like_dom_sf"/>
</dbReference>
<dbReference type="SUPFAM" id="SSF81383">
    <property type="entry name" value="F-box domain"/>
    <property type="match status" value="1"/>
</dbReference>